<organism evidence="1 2">
    <name type="scientific">Streptomyces cacaoi</name>
    <dbReference type="NCBI Taxonomy" id="1898"/>
    <lineage>
        <taxon>Bacteria</taxon>
        <taxon>Bacillati</taxon>
        <taxon>Actinomycetota</taxon>
        <taxon>Actinomycetes</taxon>
        <taxon>Kitasatosporales</taxon>
        <taxon>Streptomycetaceae</taxon>
        <taxon>Streptomyces</taxon>
    </lineage>
</organism>
<sequence>MEGVAAVGLGAGGAAGGAAVAAADQEVTGGKVVGVEAPEGGADLARGGVDAVLGAVSG</sequence>
<protein>
    <submittedName>
        <fullName evidence="1">Uncharacterized protein</fullName>
    </submittedName>
</protein>
<dbReference type="EMBL" id="BJMM01000025">
    <property type="protein sequence ID" value="GEB51937.1"/>
    <property type="molecule type" value="Genomic_DNA"/>
</dbReference>
<reference evidence="1 2" key="1">
    <citation type="submission" date="2019-06" db="EMBL/GenBank/DDBJ databases">
        <title>Whole genome shotgun sequence of Streptomyces cacaoi subsp. cacaoi NBRC 12748.</title>
        <authorList>
            <person name="Hosoyama A."/>
            <person name="Uohara A."/>
            <person name="Ohji S."/>
            <person name="Ichikawa N."/>
        </authorList>
    </citation>
    <scope>NUCLEOTIDE SEQUENCE [LARGE SCALE GENOMIC DNA]</scope>
    <source>
        <strain evidence="1 2">NBRC 12748</strain>
    </source>
</reference>
<accession>A0A4Y3R4X7</accession>
<dbReference type="AlphaFoldDB" id="A0A4Y3R4X7"/>
<gene>
    <name evidence="1" type="ORF">SCA03_44880</name>
</gene>
<evidence type="ECO:0000313" key="2">
    <source>
        <dbReference type="Proteomes" id="UP000319210"/>
    </source>
</evidence>
<proteinExistence type="predicted"/>
<evidence type="ECO:0000313" key="1">
    <source>
        <dbReference type="EMBL" id="GEB51937.1"/>
    </source>
</evidence>
<name>A0A4Y3R4X7_STRCI</name>
<dbReference type="Proteomes" id="UP000319210">
    <property type="component" value="Unassembled WGS sequence"/>
</dbReference>
<keyword evidence="2" id="KW-1185">Reference proteome</keyword>
<comment type="caution">
    <text evidence="1">The sequence shown here is derived from an EMBL/GenBank/DDBJ whole genome shotgun (WGS) entry which is preliminary data.</text>
</comment>